<dbReference type="STRING" id="1508389.SAMN05444003_1045"/>
<accession>A0A1M5MVW7</accession>
<feature type="transmembrane region" description="Helical" evidence="1">
    <location>
        <begin position="401"/>
        <end position="418"/>
    </location>
</feature>
<keyword evidence="3" id="KW-1185">Reference proteome</keyword>
<dbReference type="InterPro" id="IPR021830">
    <property type="entry name" value="DUF3422"/>
</dbReference>
<proteinExistence type="predicted"/>
<name>A0A1M5MVW7_9RHOB</name>
<evidence type="ECO:0000313" key="3">
    <source>
        <dbReference type="Proteomes" id="UP000184074"/>
    </source>
</evidence>
<keyword evidence="1" id="KW-0812">Transmembrane</keyword>
<dbReference type="Pfam" id="PF11902">
    <property type="entry name" value="DUF3422"/>
    <property type="match status" value="1"/>
</dbReference>
<keyword evidence="1" id="KW-0472">Membrane</keyword>
<evidence type="ECO:0000313" key="2">
    <source>
        <dbReference type="EMBL" id="SHG81272.1"/>
    </source>
</evidence>
<dbReference type="AlphaFoldDB" id="A0A1M5MVW7"/>
<protein>
    <submittedName>
        <fullName evidence="2">Uncharacterized membrane-anchored protein</fullName>
    </submittedName>
</protein>
<dbReference type="EMBL" id="FQXB01000001">
    <property type="protein sequence ID" value="SHG81272.1"/>
    <property type="molecule type" value="Genomic_DNA"/>
</dbReference>
<keyword evidence="1" id="KW-1133">Transmembrane helix</keyword>
<feature type="transmembrane region" description="Helical" evidence="1">
    <location>
        <begin position="370"/>
        <end position="389"/>
    </location>
</feature>
<organism evidence="2 3">
    <name type="scientific">Cognatiyoonia sediminum</name>
    <dbReference type="NCBI Taxonomy" id="1508389"/>
    <lineage>
        <taxon>Bacteria</taxon>
        <taxon>Pseudomonadati</taxon>
        <taxon>Pseudomonadota</taxon>
        <taxon>Alphaproteobacteria</taxon>
        <taxon>Rhodobacterales</taxon>
        <taxon>Paracoccaceae</taxon>
        <taxon>Cognatiyoonia</taxon>
    </lineage>
</organism>
<sequence>MPPIEDHPQRYALANELHARPFPIIKAPGRAAYLAIKRADNAVARDRNTDREHLLALLDRYGAPHPQPDATHYSGSIGRHFLKWESHTEFVTYTILGEGVSDTPFDAKTFGMFPEDWLDNAPGTRMTSALIRIEELEDEQTVIQKTEEWFVPESLAISRVLNDELIVSSDFRIDEGGHIRFGVFARKGAGPRRIGRVVQRLTEIETYKAMSMLGLTRARALSPKMGAMEQQLGTLLHDMGQGDRPADEVLQSLLTVSADVENMIAQSAFRFSGTAAYSRIVNQRIEVLREERFNGLQTFAEFMMRRFDPAMRTVASTEARLKALSDRAMRAGDLLRTKVDVDRSAQNQELLSSMNKRADEQLRLQRTVEGLSVVAISYYAVNLVVYAFGPAAESVGLSKTLLAAGATPIVLLIVWWLIKQIHKRIS</sequence>
<gene>
    <name evidence="2" type="ORF">SAMN05444003_1045</name>
</gene>
<dbReference type="Proteomes" id="UP000184074">
    <property type="component" value="Unassembled WGS sequence"/>
</dbReference>
<reference evidence="2 3" key="1">
    <citation type="submission" date="2016-11" db="EMBL/GenBank/DDBJ databases">
        <authorList>
            <person name="Jaros S."/>
            <person name="Januszkiewicz K."/>
            <person name="Wedrychowicz H."/>
        </authorList>
    </citation>
    <scope>NUCLEOTIDE SEQUENCE [LARGE SCALE GENOMIC DNA]</scope>
    <source>
        <strain evidence="2 3">DSM 28715</strain>
    </source>
</reference>
<dbReference type="OrthoDB" id="9767470at2"/>
<evidence type="ECO:0000256" key="1">
    <source>
        <dbReference type="SAM" id="Phobius"/>
    </source>
</evidence>
<dbReference type="RefSeq" id="WP_072899784.1">
    <property type="nucleotide sequence ID" value="NZ_FQXB01000001.1"/>
</dbReference>